<name>A0ABV4U6I7_9BACT</name>
<sequence>MNQHFQGAPASSGPWMNREQAARHIGVSVRTLDRLNLPRTQPTGSRRVLYHRTAVDEYLLNQCTSQPETSRLPAHDAGPLALDVLTVPRTSRAKASSVSRRQRFLSIATA</sequence>
<protein>
    <submittedName>
        <fullName evidence="2">Helix-turn-helix transcriptional regulator</fullName>
    </submittedName>
</protein>
<dbReference type="EMBL" id="JBGUBD010000007">
    <property type="protein sequence ID" value="MFA9479220.1"/>
    <property type="molecule type" value="Genomic_DNA"/>
</dbReference>
<comment type="caution">
    <text evidence="2">The sequence shown here is derived from an EMBL/GenBank/DDBJ whole genome shotgun (WGS) entry which is preliminary data.</text>
</comment>
<organism evidence="2 3">
    <name type="scientific">Natronomicrosphaera hydrolytica</name>
    <dbReference type="NCBI Taxonomy" id="3242702"/>
    <lineage>
        <taxon>Bacteria</taxon>
        <taxon>Pseudomonadati</taxon>
        <taxon>Planctomycetota</taxon>
        <taxon>Phycisphaerae</taxon>
        <taxon>Phycisphaerales</taxon>
        <taxon>Phycisphaeraceae</taxon>
        <taxon>Natronomicrosphaera</taxon>
    </lineage>
</organism>
<evidence type="ECO:0000313" key="2">
    <source>
        <dbReference type="EMBL" id="MFA9479220.1"/>
    </source>
</evidence>
<accession>A0ABV4U6I7</accession>
<evidence type="ECO:0000313" key="3">
    <source>
        <dbReference type="Proteomes" id="UP001575105"/>
    </source>
</evidence>
<reference evidence="2 3" key="1">
    <citation type="submission" date="2024-08" db="EMBL/GenBank/DDBJ databases">
        <title>Whole-genome sequencing of halo(alkali)philic microorganisms from hypersaline lakes.</title>
        <authorList>
            <person name="Sorokin D.Y."/>
            <person name="Merkel A.Y."/>
            <person name="Messina E."/>
            <person name="Yakimov M."/>
        </authorList>
    </citation>
    <scope>NUCLEOTIDE SEQUENCE [LARGE SCALE GENOMIC DNA]</scope>
    <source>
        <strain evidence="2 3">AB-hyl4</strain>
    </source>
</reference>
<keyword evidence="3" id="KW-1185">Reference proteome</keyword>
<proteinExistence type="predicted"/>
<gene>
    <name evidence="2" type="ORF">ACERK3_13090</name>
</gene>
<feature type="region of interest" description="Disordered" evidence="1">
    <location>
        <begin position="1"/>
        <end position="22"/>
    </location>
</feature>
<dbReference type="Proteomes" id="UP001575105">
    <property type="component" value="Unassembled WGS sequence"/>
</dbReference>
<evidence type="ECO:0000256" key="1">
    <source>
        <dbReference type="SAM" id="MobiDB-lite"/>
    </source>
</evidence>
<dbReference type="RefSeq" id="WP_425346146.1">
    <property type="nucleotide sequence ID" value="NZ_JBGUBD010000007.1"/>
</dbReference>